<feature type="signal peptide" evidence="9">
    <location>
        <begin position="1"/>
        <end position="18"/>
    </location>
</feature>
<organism evidence="10 11">
    <name type="scientific">Oncorhynchus tshawytscha</name>
    <name type="common">Chinook salmon</name>
    <name type="synonym">Salmo tshawytscha</name>
    <dbReference type="NCBI Taxonomy" id="74940"/>
    <lineage>
        <taxon>Eukaryota</taxon>
        <taxon>Metazoa</taxon>
        <taxon>Chordata</taxon>
        <taxon>Craniata</taxon>
        <taxon>Vertebrata</taxon>
        <taxon>Euteleostomi</taxon>
        <taxon>Actinopterygii</taxon>
        <taxon>Neopterygii</taxon>
        <taxon>Teleostei</taxon>
        <taxon>Protacanthopterygii</taxon>
        <taxon>Salmoniformes</taxon>
        <taxon>Salmonidae</taxon>
        <taxon>Salmoninae</taxon>
        <taxon>Oncorhynchus</taxon>
    </lineage>
</organism>
<feature type="region of interest" description="Disordered" evidence="8">
    <location>
        <begin position="125"/>
        <end position="413"/>
    </location>
</feature>
<dbReference type="PANTHER" id="PTHR10583">
    <property type="entry name" value="CHROMOGRANIN"/>
    <property type="match status" value="1"/>
</dbReference>
<dbReference type="GeneID" id="112250448"/>
<comment type="subcellular location">
    <subcellularLocation>
        <location evidence="1">Cytoplasmic vesicle</location>
        <location evidence="1">Secretory vesicle</location>
    </subcellularLocation>
    <subcellularLocation>
        <location evidence="2">Secreted</location>
    </subcellularLocation>
</comment>
<dbReference type="InterPro" id="IPR018054">
    <property type="entry name" value="Chromogranin_CS"/>
</dbReference>
<dbReference type="AlphaFoldDB" id="A0A8C8BZ40"/>
<feature type="compositionally biased region" description="Basic and acidic residues" evidence="8">
    <location>
        <begin position="258"/>
        <end position="269"/>
    </location>
</feature>
<feature type="compositionally biased region" description="Basic and acidic residues" evidence="8">
    <location>
        <begin position="223"/>
        <end position="237"/>
    </location>
</feature>
<evidence type="ECO:0000256" key="2">
    <source>
        <dbReference type="ARBA" id="ARBA00004613"/>
    </source>
</evidence>
<evidence type="ECO:0000256" key="5">
    <source>
        <dbReference type="ARBA" id="ARBA00023157"/>
    </source>
</evidence>
<keyword evidence="5" id="KW-1015">Disulfide bond</keyword>
<dbReference type="PANTHER" id="PTHR10583:SF1">
    <property type="entry name" value="CHROMOGRANIN-A"/>
    <property type="match status" value="1"/>
</dbReference>
<reference evidence="10" key="1">
    <citation type="submission" date="2025-08" db="UniProtKB">
        <authorList>
            <consortium name="Ensembl"/>
        </authorList>
    </citation>
    <scope>IDENTIFICATION</scope>
</reference>
<dbReference type="GO" id="GO:0030141">
    <property type="term" value="C:secretory granule"/>
    <property type="evidence" value="ECO:0007669"/>
    <property type="project" value="InterPro"/>
</dbReference>
<dbReference type="Ensembl" id="ENSOTST00005002292.2">
    <property type="protein sequence ID" value="ENSOTSP00005002049.2"/>
    <property type="gene ID" value="ENSOTSG00005001191.2"/>
</dbReference>
<feature type="compositionally biased region" description="Basic and acidic residues" evidence="8">
    <location>
        <begin position="155"/>
        <end position="211"/>
    </location>
</feature>
<dbReference type="InterPro" id="IPR001819">
    <property type="entry name" value="Chromogranin_AB"/>
</dbReference>
<evidence type="ECO:0000256" key="9">
    <source>
        <dbReference type="SAM" id="SignalP"/>
    </source>
</evidence>
<keyword evidence="9" id="KW-0732">Signal</keyword>
<feature type="compositionally biased region" description="Acidic residues" evidence="8">
    <location>
        <begin position="144"/>
        <end position="154"/>
    </location>
</feature>
<reference evidence="10" key="2">
    <citation type="submission" date="2025-09" db="UniProtKB">
        <authorList>
            <consortium name="Ensembl"/>
        </authorList>
    </citation>
    <scope>IDENTIFICATION</scope>
</reference>
<dbReference type="GeneTree" id="ENSGT01030000235120"/>
<sequence>MIARGYFILTILVNRVLSLPVTPTYLEKEDVEVMKCIVEVLADVLSRPHRLAVSQECLNILRTDERLVSILRHRNFLKELQDIAVEGANERAQQHVDITADHVTKKPQGPQGIDEAADRSMLAALGGPGERSILSQKRGTGGEGEGEGEGEVENSAERDGESSRERNEIIRKGEEKKREMDETPDNRISDAMNKEGKEEGKDVDVIEKKEEEGDEKEKEEDEEKRASSREDSEEAKTEGGNVTLDKKGAESGEVTDAAEEKSEEKKTAEENEEEVEEKRSALPLQDSAEAKKEWEEEEEEDEVKREVAGVNHWSRMSELARSLQTKKRAGEEEKLQEMKSLEVGGQHEVPHHSKEVVEEEVEEKRKVGEARKSPEVKELQMMARREPQERREGEEEEGSTSRKTEDPEIESLAAIESELESVAQKLHELRRG</sequence>
<feature type="compositionally biased region" description="Basic and acidic residues" evidence="8">
    <location>
        <begin position="328"/>
        <end position="340"/>
    </location>
</feature>
<keyword evidence="11" id="KW-1185">Reference proteome</keyword>
<evidence type="ECO:0000256" key="4">
    <source>
        <dbReference type="ARBA" id="ARBA00022525"/>
    </source>
</evidence>
<dbReference type="RefSeq" id="XP_024276368.1">
    <property type="nucleotide sequence ID" value="XM_024420600.2"/>
</dbReference>
<evidence type="ECO:0000313" key="10">
    <source>
        <dbReference type="Ensembl" id="ENSOTSP00005002049.2"/>
    </source>
</evidence>
<name>A0A8C8BZ40_ONCTS</name>
<dbReference type="PRINTS" id="PR00659">
    <property type="entry name" value="CHROMOGRANIN"/>
</dbReference>
<evidence type="ECO:0000313" key="11">
    <source>
        <dbReference type="Proteomes" id="UP000694402"/>
    </source>
</evidence>
<dbReference type="GO" id="GO:0005615">
    <property type="term" value="C:extracellular space"/>
    <property type="evidence" value="ECO:0007669"/>
    <property type="project" value="TreeGrafter"/>
</dbReference>
<feature type="chain" id="PRO_5044343263" description="Chromogranin-A" evidence="9">
    <location>
        <begin position="19"/>
        <end position="432"/>
    </location>
</feature>
<feature type="compositionally biased region" description="Basic and acidic residues" evidence="8">
    <location>
        <begin position="348"/>
        <end position="406"/>
    </location>
</feature>
<evidence type="ECO:0000256" key="3">
    <source>
        <dbReference type="ARBA" id="ARBA00005723"/>
    </source>
</evidence>
<proteinExistence type="inferred from homology"/>
<protein>
    <recommendedName>
        <fullName evidence="7">Chromogranin-A</fullName>
    </recommendedName>
</protein>
<accession>A0A8C8BZ40</accession>
<keyword evidence="6" id="KW-0968">Cytoplasmic vesicle</keyword>
<evidence type="ECO:0000256" key="6">
    <source>
        <dbReference type="ARBA" id="ARBA00023329"/>
    </source>
</evidence>
<evidence type="ECO:0000256" key="7">
    <source>
        <dbReference type="ARBA" id="ARBA00040787"/>
    </source>
</evidence>
<dbReference type="Proteomes" id="UP000694402">
    <property type="component" value="Unassembled WGS sequence"/>
</dbReference>
<dbReference type="PROSITE" id="PS00422">
    <property type="entry name" value="GRANINS_1"/>
    <property type="match status" value="1"/>
</dbReference>
<dbReference type="InterPro" id="IPR001990">
    <property type="entry name" value="Granin"/>
</dbReference>
<keyword evidence="4" id="KW-0964">Secreted</keyword>
<evidence type="ECO:0000256" key="8">
    <source>
        <dbReference type="SAM" id="MobiDB-lite"/>
    </source>
</evidence>
<comment type="similarity">
    <text evidence="3">Belongs to the chromogranin/secretogranin protein family.</text>
</comment>
<feature type="compositionally biased region" description="Acidic residues" evidence="8">
    <location>
        <begin position="212"/>
        <end position="222"/>
    </location>
</feature>
<evidence type="ECO:0000256" key="1">
    <source>
        <dbReference type="ARBA" id="ARBA00004398"/>
    </source>
</evidence>
<gene>
    <name evidence="10" type="primary">CHGA</name>
</gene>
<dbReference type="Pfam" id="PF01271">
    <property type="entry name" value="Granin"/>
    <property type="match status" value="2"/>
</dbReference>